<dbReference type="Gene3D" id="2.30.39.10">
    <property type="entry name" value="Alpha-1-antitrypsin, domain 1"/>
    <property type="match status" value="1"/>
</dbReference>
<dbReference type="Pfam" id="PF00079">
    <property type="entry name" value="Serpin"/>
    <property type="match status" value="1"/>
</dbReference>
<name>A0A1I2V882_9CORY</name>
<evidence type="ECO:0000256" key="1">
    <source>
        <dbReference type="RuleBase" id="RU000411"/>
    </source>
</evidence>
<feature type="signal peptide" evidence="2">
    <location>
        <begin position="1"/>
        <end position="22"/>
    </location>
</feature>
<dbReference type="InterPro" id="IPR023796">
    <property type="entry name" value="Serpin_dom"/>
</dbReference>
<keyword evidence="2" id="KW-0732">Signal</keyword>
<evidence type="ECO:0000313" key="5">
    <source>
        <dbReference type="Proteomes" id="UP000199065"/>
    </source>
</evidence>
<dbReference type="InterPro" id="IPR036186">
    <property type="entry name" value="Serpin_sf"/>
</dbReference>
<dbReference type="EMBL" id="FOPJ01000018">
    <property type="protein sequence ID" value="SFG84407.1"/>
    <property type="molecule type" value="Genomic_DNA"/>
</dbReference>
<dbReference type="InterPro" id="IPR000215">
    <property type="entry name" value="Serpin_fam"/>
</dbReference>
<sequence length="409" mass="44994">MITPKRLISILLPLCLMLSACRPDFEPAPPSTISHNLSMINSSYRLGHTLLNADTEHPNQLNSPISLMLGLGMLAEGTSDEARQEIEAAIGCSSEEISALIQGLRPLEKNWESVDPGGELDPLPVLHIANRIVLDDELKARRNFRDDLARYHDANIEQTDLSSAEATKMLDAWVKKHTAGLIEKSAIEPKEDLALVLQNTLLMAAMWQEPFKASDTEEGEFTTAGGQAIQVPFLRGDQTVSSISSNGWQAIRMPYMVRFAANFLLPPEGTDPRSLTPEELRQMLIELRSTKEDTVQVAIPKLDLKVKMDLQEGLKAAGINKVFDAQTDPFSRITEETPLKLGQAIQQTRLLVDEQGTIAAAATEVGVEFIAAPVPPEASFIADRPFLMVINDDDLDMPFFMISVGDPSQ</sequence>
<keyword evidence="5" id="KW-1185">Reference proteome</keyword>
<dbReference type="Proteomes" id="UP000199065">
    <property type="component" value="Unassembled WGS sequence"/>
</dbReference>
<evidence type="ECO:0000256" key="2">
    <source>
        <dbReference type="SAM" id="SignalP"/>
    </source>
</evidence>
<dbReference type="CDD" id="cd00172">
    <property type="entry name" value="serpin"/>
    <property type="match status" value="1"/>
</dbReference>
<proteinExistence type="inferred from homology"/>
<dbReference type="RefSeq" id="WP_177180159.1">
    <property type="nucleotide sequence ID" value="NZ_FOPJ01000018.1"/>
</dbReference>
<dbReference type="PANTHER" id="PTHR11461">
    <property type="entry name" value="SERINE PROTEASE INHIBITOR, SERPIN"/>
    <property type="match status" value="1"/>
</dbReference>
<dbReference type="Gene3D" id="3.30.497.10">
    <property type="entry name" value="Antithrombin, subunit I, domain 2"/>
    <property type="match status" value="1"/>
</dbReference>
<dbReference type="InterPro" id="IPR042185">
    <property type="entry name" value="Serpin_sf_2"/>
</dbReference>
<evidence type="ECO:0000313" key="4">
    <source>
        <dbReference type="EMBL" id="SFG84407.1"/>
    </source>
</evidence>
<dbReference type="GO" id="GO:0004867">
    <property type="term" value="F:serine-type endopeptidase inhibitor activity"/>
    <property type="evidence" value="ECO:0007669"/>
    <property type="project" value="InterPro"/>
</dbReference>
<reference evidence="4 5" key="1">
    <citation type="submission" date="2016-10" db="EMBL/GenBank/DDBJ databases">
        <authorList>
            <person name="de Groot N.N."/>
        </authorList>
    </citation>
    <scope>NUCLEOTIDE SEQUENCE [LARGE SCALE GENOMIC DNA]</scope>
    <source>
        <strain>J11</strain>
        <strain evidence="5">PG 39</strain>
    </source>
</reference>
<dbReference type="SUPFAM" id="SSF56574">
    <property type="entry name" value="Serpins"/>
    <property type="match status" value="1"/>
</dbReference>
<protein>
    <submittedName>
        <fullName evidence="4">Serine protease inhibitor</fullName>
    </submittedName>
</protein>
<dbReference type="SMART" id="SM00093">
    <property type="entry name" value="SERPIN"/>
    <property type="match status" value="1"/>
</dbReference>
<dbReference type="AlphaFoldDB" id="A0A1I2V882"/>
<organism evidence="4 5">
    <name type="scientific">Corynebacterium spheniscorum</name>
    <dbReference type="NCBI Taxonomy" id="185761"/>
    <lineage>
        <taxon>Bacteria</taxon>
        <taxon>Bacillati</taxon>
        <taxon>Actinomycetota</taxon>
        <taxon>Actinomycetes</taxon>
        <taxon>Mycobacteriales</taxon>
        <taxon>Corynebacteriaceae</taxon>
        <taxon>Corynebacterium</taxon>
    </lineage>
</organism>
<dbReference type="GO" id="GO:0005615">
    <property type="term" value="C:extracellular space"/>
    <property type="evidence" value="ECO:0007669"/>
    <property type="project" value="InterPro"/>
</dbReference>
<gene>
    <name evidence="4" type="ORF">SAMN05660282_02133</name>
</gene>
<dbReference type="PANTHER" id="PTHR11461:SF211">
    <property type="entry name" value="GH10112P-RELATED"/>
    <property type="match status" value="1"/>
</dbReference>
<accession>A0A1I2V882</accession>
<dbReference type="PROSITE" id="PS00284">
    <property type="entry name" value="SERPIN"/>
    <property type="match status" value="1"/>
</dbReference>
<dbReference type="InterPro" id="IPR023795">
    <property type="entry name" value="Serpin_CS"/>
</dbReference>
<dbReference type="InterPro" id="IPR042178">
    <property type="entry name" value="Serpin_sf_1"/>
</dbReference>
<feature type="chain" id="PRO_5038640309" evidence="2">
    <location>
        <begin position="23"/>
        <end position="409"/>
    </location>
</feature>
<comment type="similarity">
    <text evidence="1">Belongs to the serpin family.</text>
</comment>
<dbReference type="STRING" id="185761.SAMN05660282_02133"/>
<evidence type="ECO:0000259" key="3">
    <source>
        <dbReference type="SMART" id="SM00093"/>
    </source>
</evidence>
<feature type="domain" description="Serpin" evidence="3">
    <location>
        <begin position="44"/>
        <end position="407"/>
    </location>
</feature>
<dbReference type="PROSITE" id="PS51257">
    <property type="entry name" value="PROKAR_LIPOPROTEIN"/>
    <property type="match status" value="1"/>
</dbReference>